<dbReference type="EMBL" id="OZ035827">
    <property type="protein sequence ID" value="CAL1605709.1"/>
    <property type="molecule type" value="Genomic_DNA"/>
</dbReference>
<protein>
    <submittedName>
        <fullName evidence="1">Uncharacterized protein</fullName>
    </submittedName>
</protein>
<name>A0AAV2LXB6_KNICA</name>
<dbReference type="Proteomes" id="UP001497482">
    <property type="component" value="Chromosome 5"/>
</dbReference>
<evidence type="ECO:0000313" key="1">
    <source>
        <dbReference type="EMBL" id="CAL1605709.1"/>
    </source>
</evidence>
<gene>
    <name evidence="1" type="ORF">KC01_LOCUS33041</name>
</gene>
<proteinExistence type="predicted"/>
<evidence type="ECO:0000313" key="2">
    <source>
        <dbReference type="Proteomes" id="UP001497482"/>
    </source>
</evidence>
<keyword evidence="2" id="KW-1185">Reference proteome</keyword>
<organism evidence="1 2">
    <name type="scientific">Knipowitschia caucasica</name>
    <name type="common">Caucasian dwarf goby</name>
    <name type="synonym">Pomatoschistus caucasicus</name>
    <dbReference type="NCBI Taxonomy" id="637954"/>
    <lineage>
        <taxon>Eukaryota</taxon>
        <taxon>Metazoa</taxon>
        <taxon>Chordata</taxon>
        <taxon>Craniata</taxon>
        <taxon>Vertebrata</taxon>
        <taxon>Euteleostomi</taxon>
        <taxon>Actinopterygii</taxon>
        <taxon>Neopterygii</taxon>
        <taxon>Teleostei</taxon>
        <taxon>Neoteleostei</taxon>
        <taxon>Acanthomorphata</taxon>
        <taxon>Gobiaria</taxon>
        <taxon>Gobiiformes</taxon>
        <taxon>Gobioidei</taxon>
        <taxon>Gobiidae</taxon>
        <taxon>Gobiinae</taxon>
        <taxon>Knipowitschia</taxon>
    </lineage>
</organism>
<sequence length="79" mass="9015">MVLAAKAADSVTARCERGRVAPTCSCVRVSETVKKRLSAHQSKKRKRRKKRPCYCSWRRSGTRAEASGLRCRNFYHLVC</sequence>
<accession>A0AAV2LXB6</accession>
<dbReference type="AlphaFoldDB" id="A0AAV2LXB6"/>
<reference evidence="1 2" key="1">
    <citation type="submission" date="2024-04" db="EMBL/GenBank/DDBJ databases">
        <authorList>
            <person name="Waldvogel A.-M."/>
            <person name="Schoenle A."/>
        </authorList>
    </citation>
    <scope>NUCLEOTIDE SEQUENCE [LARGE SCALE GENOMIC DNA]</scope>
</reference>